<dbReference type="AlphaFoldDB" id="A0A8J4Q748"/>
<dbReference type="EMBL" id="JRKL02012853">
    <property type="protein sequence ID" value="KAF3943596.1"/>
    <property type="molecule type" value="Genomic_DNA"/>
</dbReference>
<accession>A0A8J4Q748</accession>
<proteinExistence type="predicted"/>
<feature type="compositionally biased region" description="Polar residues" evidence="1">
    <location>
        <begin position="31"/>
        <end position="44"/>
    </location>
</feature>
<evidence type="ECO:0000313" key="3">
    <source>
        <dbReference type="Proteomes" id="UP000737018"/>
    </source>
</evidence>
<sequence length="82" mass="8609">MSDSTTANLLQEHDEETLGGEISGAAGPSGAETTLFLSKSSPSATPFGPNRTDRPINHWLNSEISLSSPTEPLSLILVSTIK</sequence>
<feature type="region of interest" description="Disordered" evidence="1">
    <location>
        <begin position="1"/>
        <end position="53"/>
    </location>
</feature>
<gene>
    <name evidence="2" type="ORF">CMV_029865</name>
</gene>
<comment type="caution">
    <text evidence="2">The sequence shown here is derived from an EMBL/GenBank/DDBJ whole genome shotgun (WGS) entry which is preliminary data.</text>
</comment>
<evidence type="ECO:0000256" key="1">
    <source>
        <dbReference type="SAM" id="MobiDB-lite"/>
    </source>
</evidence>
<reference evidence="2" key="1">
    <citation type="submission" date="2020-03" db="EMBL/GenBank/DDBJ databases">
        <title>Castanea mollissima Vanexum genome sequencing.</title>
        <authorList>
            <person name="Staton M."/>
        </authorList>
    </citation>
    <scope>NUCLEOTIDE SEQUENCE</scope>
    <source>
        <tissue evidence="2">Leaf</tissue>
    </source>
</reference>
<keyword evidence="3" id="KW-1185">Reference proteome</keyword>
<evidence type="ECO:0000313" key="2">
    <source>
        <dbReference type="EMBL" id="KAF3943596.1"/>
    </source>
</evidence>
<dbReference type="Proteomes" id="UP000737018">
    <property type="component" value="Unassembled WGS sequence"/>
</dbReference>
<organism evidence="2 3">
    <name type="scientific">Castanea mollissima</name>
    <name type="common">Chinese chestnut</name>
    <dbReference type="NCBI Taxonomy" id="60419"/>
    <lineage>
        <taxon>Eukaryota</taxon>
        <taxon>Viridiplantae</taxon>
        <taxon>Streptophyta</taxon>
        <taxon>Embryophyta</taxon>
        <taxon>Tracheophyta</taxon>
        <taxon>Spermatophyta</taxon>
        <taxon>Magnoliopsida</taxon>
        <taxon>eudicotyledons</taxon>
        <taxon>Gunneridae</taxon>
        <taxon>Pentapetalae</taxon>
        <taxon>rosids</taxon>
        <taxon>fabids</taxon>
        <taxon>Fagales</taxon>
        <taxon>Fagaceae</taxon>
        <taxon>Castanea</taxon>
    </lineage>
</organism>
<name>A0A8J4Q748_9ROSI</name>
<protein>
    <submittedName>
        <fullName evidence="2">Uncharacterized protein</fullName>
    </submittedName>
</protein>